<dbReference type="InterPro" id="IPR000014">
    <property type="entry name" value="PAS"/>
</dbReference>
<evidence type="ECO:0000259" key="8">
    <source>
        <dbReference type="PROSITE" id="PS50112"/>
    </source>
</evidence>
<dbReference type="SMART" id="SM00065">
    <property type="entry name" value="GAF"/>
    <property type="match status" value="1"/>
</dbReference>
<reference evidence="9 10" key="1">
    <citation type="submission" date="2016-10" db="EMBL/GenBank/DDBJ databases">
        <authorList>
            <person name="de Groot N.N."/>
        </authorList>
    </citation>
    <scope>NUCLEOTIDE SEQUENCE [LARGE SCALE GENOMIC DNA]</scope>
    <source>
        <strain evidence="9 10">IBRC-M10015</strain>
    </source>
</reference>
<dbReference type="Pfam" id="PF02518">
    <property type="entry name" value="HATPase_c"/>
    <property type="match status" value="1"/>
</dbReference>
<dbReference type="SUPFAM" id="SSF55785">
    <property type="entry name" value="PYP-like sensor domain (PAS domain)"/>
    <property type="match status" value="2"/>
</dbReference>
<dbReference type="PANTHER" id="PTHR43711:SF1">
    <property type="entry name" value="HISTIDINE KINASE 1"/>
    <property type="match status" value="1"/>
</dbReference>
<dbReference type="SUPFAM" id="SSF55781">
    <property type="entry name" value="GAF domain-like"/>
    <property type="match status" value="1"/>
</dbReference>
<dbReference type="Pfam" id="PF08448">
    <property type="entry name" value="PAS_4"/>
    <property type="match status" value="1"/>
</dbReference>
<evidence type="ECO:0000256" key="1">
    <source>
        <dbReference type="ARBA" id="ARBA00000085"/>
    </source>
</evidence>
<dbReference type="Proteomes" id="UP000198856">
    <property type="component" value="Unassembled WGS sequence"/>
</dbReference>
<name>A0A1G8UWJ8_9EURY</name>
<keyword evidence="3" id="KW-0597">Phosphoprotein</keyword>
<dbReference type="SMART" id="SM00091">
    <property type="entry name" value="PAS"/>
    <property type="match status" value="2"/>
</dbReference>
<dbReference type="PROSITE" id="PS50112">
    <property type="entry name" value="PAS"/>
    <property type="match status" value="1"/>
</dbReference>
<dbReference type="InterPro" id="IPR003594">
    <property type="entry name" value="HATPase_dom"/>
</dbReference>
<dbReference type="InterPro" id="IPR050736">
    <property type="entry name" value="Sensor_HK_Regulatory"/>
</dbReference>
<dbReference type="Gene3D" id="3.30.450.40">
    <property type="match status" value="1"/>
</dbReference>
<dbReference type="AlphaFoldDB" id="A0A1G8UWJ8"/>
<dbReference type="Gene3D" id="3.30.450.20">
    <property type="entry name" value="PAS domain"/>
    <property type="match status" value="2"/>
</dbReference>
<dbReference type="InterPro" id="IPR004358">
    <property type="entry name" value="Sig_transdc_His_kin-like_C"/>
</dbReference>
<dbReference type="Gene3D" id="3.30.565.10">
    <property type="entry name" value="Histidine kinase-like ATPase, C-terminal domain"/>
    <property type="match status" value="1"/>
</dbReference>
<dbReference type="OrthoDB" id="342253at2157"/>
<evidence type="ECO:0000313" key="9">
    <source>
        <dbReference type="EMBL" id="SDJ58246.1"/>
    </source>
</evidence>
<dbReference type="STRING" id="890420.SAMN05216226_105172"/>
<feature type="domain" description="PAS" evidence="8">
    <location>
        <begin position="13"/>
        <end position="87"/>
    </location>
</feature>
<comment type="catalytic activity">
    <reaction evidence="1">
        <text>ATP + protein L-histidine = ADP + protein N-phospho-L-histidine.</text>
        <dbReference type="EC" id="2.7.13.3"/>
    </reaction>
</comment>
<evidence type="ECO:0000259" key="7">
    <source>
        <dbReference type="PROSITE" id="PS50109"/>
    </source>
</evidence>
<proteinExistence type="predicted"/>
<dbReference type="RefSeq" id="WP_092701100.1">
    <property type="nucleotide sequence ID" value="NZ_FNFC01000005.1"/>
</dbReference>
<sequence>MAGSGSDDVGHIDDELLRQVYDSVDTSLLLYDHDADAILGCNDTACDLLGYSHDQLQECSLAELDSAVAPATEATLCEQVQQTATAGDQTFEWAMSTSDGEPVPVTLSTATLSVADGTVILLEVSDLREQTFRGQGGRIDILDRMTDAFFALDGNRRFTYLNEQAHEIIREAIGADLSFTDLQGRRIWDEIPEIVGTRFYEKYEQAFETGETATFEAYYEPLDTWFEVNVYPSETGLSVFFQDVTEKRRAIDELEDTVEVLHDLYVLGSDSGYSFEYRLDRILELGCRRLDLPYGFLTQITDETQLIEASRGDHELLQPGEQCPLEESYCRRTIESDGLLAVFDALADGWGDDPAYDTFQLGCYLGGKIIVNDELYGTLCFASDSPRSRDFTESERTFVELASRWVGYEIERQQYRTELERQNQRLGEFANLVSHDLRNPLNAANTQLELVEQEHSDEHVEAVGRALDRMEAIITDLLTLAREGDTSIDLTTVSLPELVDRCWERVAGPDSTLTVQTDREIYADDHRLQRLFENLLRNAHEHASRDVTVTVGDLPDGFYIDDDGPGIPPAERDQVFEVGYSTAEDGTGFGLHIVETIVEAHDWEITITDGTEGGARFEVTGVELADPWQG</sequence>
<keyword evidence="4" id="KW-0808">Transferase</keyword>
<evidence type="ECO:0000256" key="4">
    <source>
        <dbReference type="ARBA" id="ARBA00022679"/>
    </source>
</evidence>
<keyword evidence="6" id="KW-0902">Two-component regulatory system</keyword>
<dbReference type="InterPro" id="IPR036097">
    <property type="entry name" value="HisK_dim/P_sf"/>
</dbReference>
<dbReference type="InterPro" id="IPR003661">
    <property type="entry name" value="HisK_dim/P_dom"/>
</dbReference>
<dbReference type="CDD" id="cd00130">
    <property type="entry name" value="PAS"/>
    <property type="match status" value="2"/>
</dbReference>
<dbReference type="InterPro" id="IPR036890">
    <property type="entry name" value="HATPase_C_sf"/>
</dbReference>
<dbReference type="SUPFAM" id="SSF47384">
    <property type="entry name" value="Homodimeric domain of signal transducing histidine kinase"/>
    <property type="match status" value="1"/>
</dbReference>
<dbReference type="Pfam" id="PF00512">
    <property type="entry name" value="HisKA"/>
    <property type="match status" value="1"/>
</dbReference>
<keyword evidence="10" id="KW-1185">Reference proteome</keyword>
<dbReference type="CDD" id="cd00075">
    <property type="entry name" value="HATPase"/>
    <property type="match status" value="1"/>
</dbReference>
<dbReference type="EMBL" id="FNFC01000005">
    <property type="protein sequence ID" value="SDJ58246.1"/>
    <property type="molecule type" value="Genomic_DNA"/>
</dbReference>
<keyword evidence="5" id="KW-0418">Kinase</keyword>
<dbReference type="PROSITE" id="PS50109">
    <property type="entry name" value="HIS_KIN"/>
    <property type="match status" value="1"/>
</dbReference>
<organism evidence="9 10">
    <name type="scientific">Halovenus aranensis</name>
    <dbReference type="NCBI Taxonomy" id="890420"/>
    <lineage>
        <taxon>Archaea</taxon>
        <taxon>Methanobacteriati</taxon>
        <taxon>Methanobacteriota</taxon>
        <taxon>Stenosarchaea group</taxon>
        <taxon>Halobacteria</taxon>
        <taxon>Halobacteriales</taxon>
        <taxon>Haloarculaceae</taxon>
        <taxon>Halovenus</taxon>
    </lineage>
</organism>
<evidence type="ECO:0000256" key="2">
    <source>
        <dbReference type="ARBA" id="ARBA00012438"/>
    </source>
</evidence>
<evidence type="ECO:0000256" key="3">
    <source>
        <dbReference type="ARBA" id="ARBA00022553"/>
    </source>
</evidence>
<dbReference type="InterPro" id="IPR005467">
    <property type="entry name" value="His_kinase_dom"/>
</dbReference>
<evidence type="ECO:0000256" key="5">
    <source>
        <dbReference type="ARBA" id="ARBA00022777"/>
    </source>
</evidence>
<dbReference type="CDD" id="cd00082">
    <property type="entry name" value="HisKA"/>
    <property type="match status" value="1"/>
</dbReference>
<protein>
    <recommendedName>
        <fullName evidence="2">histidine kinase</fullName>
        <ecNumber evidence="2">2.7.13.3</ecNumber>
    </recommendedName>
</protein>
<accession>A0A1G8UWJ8</accession>
<gene>
    <name evidence="9" type="ORF">SAMN05216226_105172</name>
</gene>
<dbReference type="EC" id="2.7.13.3" evidence="2"/>
<dbReference type="Pfam" id="PF01590">
    <property type="entry name" value="GAF"/>
    <property type="match status" value="1"/>
</dbReference>
<feature type="domain" description="Histidine kinase" evidence="7">
    <location>
        <begin position="432"/>
        <end position="620"/>
    </location>
</feature>
<dbReference type="Pfam" id="PF13426">
    <property type="entry name" value="PAS_9"/>
    <property type="match status" value="1"/>
</dbReference>
<dbReference type="PRINTS" id="PR00344">
    <property type="entry name" value="BCTRLSENSOR"/>
</dbReference>
<evidence type="ECO:0000256" key="6">
    <source>
        <dbReference type="ARBA" id="ARBA00023012"/>
    </source>
</evidence>
<dbReference type="InterPro" id="IPR035965">
    <property type="entry name" value="PAS-like_dom_sf"/>
</dbReference>
<dbReference type="SMART" id="SM00387">
    <property type="entry name" value="HATPase_c"/>
    <property type="match status" value="1"/>
</dbReference>
<dbReference type="PANTHER" id="PTHR43711">
    <property type="entry name" value="TWO-COMPONENT HISTIDINE KINASE"/>
    <property type="match status" value="1"/>
</dbReference>
<dbReference type="GO" id="GO:0000155">
    <property type="term" value="F:phosphorelay sensor kinase activity"/>
    <property type="evidence" value="ECO:0007669"/>
    <property type="project" value="InterPro"/>
</dbReference>
<dbReference type="InterPro" id="IPR003018">
    <property type="entry name" value="GAF"/>
</dbReference>
<dbReference type="SMART" id="SM00388">
    <property type="entry name" value="HisKA"/>
    <property type="match status" value="1"/>
</dbReference>
<dbReference type="InterPro" id="IPR013656">
    <property type="entry name" value="PAS_4"/>
</dbReference>
<dbReference type="SUPFAM" id="SSF55874">
    <property type="entry name" value="ATPase domain of HSP90 chaperone/DNA topoisomerase II/histidine kinase"/>
    <property type="match status" value="1"/>
</dbReference>
<dbReference type="InterPro" id="IPR029016">
    <property type="entry name" value="GAF-like_dom_sf"/>
</dbReference>
<evidence type="ECO:0000313" key="10">
    <source>
        <dbReference type="Proteomes" id="UP000198856"/>
    </source>
</evidence>
<dbReference type="Gene3D" id="1.10.287.130">
    <property type="match status" value="1"/>
</dbReference>